<sequence>MEPHVRCSFSSSVQTSHLTLPHVCSSTSSDTSHADNYDEVPMGDSLLPSKERVLSASTNSLGDVFNRHNTRRRIVALLLISGKFHGDVVYKTSSLANVLNKFRDEQRAVATLASSPATVSVKSVPSRLLPRITPDHLGQCEKRLFQELSYTILVSRDEYQHCEDIVLQGI</sequence>
<organism evidence="2 3">
    <name type="scientific">Leishmania braziliensis MHOM/BR/75/M2904</name>
    <dbReference type="NCBI Taxonomy" id="420245"/>
    <lineage>
        <taxon>Eukaryota</taxon>
        <taxon>Discoba</taxon>
        <taxon>Euglenozoa</taxon>
        <taxon>Kinetoplastea</taxon>
        <taxon>Metakinetoplastina</taxon>
        <taxon>Trypanosomatida</taxon>
        <taxon>Trypanosomatidae</taxon>
        <taxon>Leishmaniinae</taxon>
        <taxon>Leishmania</taxon>
        <taxon>Leishmania braziliensis species complex</taxon>
    </lineage>
</organism>
<dbReference type="Proteomes" id="UP000319462">
    <property type="component" value="Chromosome 32"/>
</dbReference>
<gene>
    <name evidence="2" type="ORF">LBRM2904_32.2350</name>
</gene>
<evidence type="ECO:0000313" key="2">
    <source>
        <dbReference type="EMBL" id="SYZ68748.1"/>
    </source>
</evidence>
<accession>A0A3P3ZEQ7</accession>
<evidence type="ECO:0000313" key="3">
    <source>
        <dbReference type="Proteomes" id="UP000319462"/>
    </source>
</evidence>
<protein>
    <submittedName>
        <fullName evidence="2">Hypothetical_protein</fullName>
    </submittedName>
</protein>
<dbReference type="EMBL" id="LS997631">
    <property type="protein sequence ID" value="SYZ68748.1"/>
    <property type="molecule type" value="Genomic_DNA"/>
</dbReference>
<feature type="compositionally biased region" description="Polar residues" evidence="1">
    <location>
        <begin position="22"/>
        <end position="31"/>
    </location>
</feature>
<reference evidence="2 3" key="1">
    <citation type="submission" date="2018-09" db="EMBL/GenBank/DDBJ databases">
        <authorList>
            <person name="Peiro R."/>
            <person name="Begona"/>
            <person name="Cbmso G."/>
            <person name="Lopez M."/>
            <person name="Gonzalez S."/>
        </authorList>
    </citation>
    <scope>NUCLEOTIDE SEQUENCE [LARGE SCALE GENOMIC DNA]</scope>
</reference>
<dbReference type="AlphaFoldDB" id="A0A3P3ZEQ7"/>
<evidence type="ECO:0000256" key="1">
    <source>
        <dbReference type="SAM" id="MobiDB-lite"/>
    </source>
</evidence>
<feature type="region of interest" description="Disordered" evidence="1">
    <location>
        <begin position="22"/>
        <end position="42"/>
    </location>
</feature>
<name>A0A3P3ZEQ7_LEIBR</name>
<proteinExistence type="predicted"/>